<accession>A0A168NVU1</accession>
<evidence type="ECO:0000256" key="1">
    <source>
        <dbReference type="ARBA" id="ARBA00022676"/>
    </source>
</evidence>
<keyword evidence="1" id="KW-0328">Glycosyltransferase</keyword>
<evidence type="ECO:0000256" key="2">
    <source>
        <dbReference type="ARBA" id="ARBA00022679"/>
    </source>
</evidence>
<reference evidence="3 4" key="1">
    <citation type="journal article" date="2015" name="Biotechnol. Bioeng.">
        <title>Genome sequence and phenotypic characterization of Caulobacter segnis.</title>
        <authorList>
            <person name="Patel S."/>
            <person name="Fletcher B."/>
            <person name="Scott D.C."/>
            <person name="Ely B."/>
        </authorList>
    </citation>
    <scope>NUCLEOTIDE SEQUENCE [LARGE SCALE GENOMIC DNA]</scope>
    <source>
        <strain evidence="3 4">ERI-2</strain>
    </source>
</reference>
<dbReference type="InterPro" id="IPR002516">
    <property type="entry name" value="Glyco_trans_11"/>
</dbReference>
<keyword evidence="2 3" id="KW-0808">Transferase</keyword>
<dbReference type="Proteomes" id="UP000077407">
    <property type="component" value="Unassembled WGS sequence"/>
</dbReference>
<dbReference type="GO" id="GO:0016020">
    <property type="term" value="C:membrane"/>
    <property type="evidence" value="ECO:0007669"/>
    <property type="project" value="InterPro"/>
</dbReference>
<dbReference type="GO" id="GO:0008107">
    <property type="term" value="F:galactoside 2-alpha-L-fucosyltransferase activity"/>
    <property type="evidence" value="ECO:0007669"/>
    <property type="project" value="InterPro"/>
</dbReference>
<dbReference type="CDD" id="cd11301">
    <property type="entry name" value="Fut1_Fut2_like"/>
    <property type="match status" value="1"/>
</dbReference>
<gene>
    <name evidence="3" type="ORF">WY13_02369</name>
</gene>
<protein>
    <submittedName>
        <fullName evidence="3">Glycosyl transferase family 11</fullName>
    </submittedName>
</protein>
<proteinExistence type="predicted"/>
<name>A0A168NVU1_9CLOT</name>
<comment type="caution">
    <text evidence="3">The sequence shown here is derived from an EMBL/GenBank/DDBJ whole genome shotgun (WGS) entry which is preliminary data.</text>
</comment>
<dbReference type="PATRIC" id="fig|1538.10.peg.1971"/>
<dbReference type="AlphaFoldDB" id="A0A168NVU1"/>
<dbReference type="PANTHER" id="PTHR11927">
    <property type="entry name" value="GALACTOSIDE 2-L-FUCOSYLTRANSFERASE"/>
    <property type="match status" value="1"/>
</dbReference>
<dbReference type="PANTHER" id="PTHR11927:SF9">
    <property type="entry name" value="L-FUCOSYLTRANSFERASE"/>
    <property type="match status" value="1"/>
</dbReference>
<organism evidence="3 4">
    <name type="scientific">Clostridium ljungdahlii</name>
    <dbReference type="NCBI Taxonomy" id="1538"/>
    <lineage>
        <taxon>Bacteria</taxon>
        <taxon>Bacillati</taxon>
        <taxon>Bacillota</taxon>
        <taxon>Clostridia</taxon>
        <taxon>Eubacteriales</taxon>
        <taxon>Clostridiaceae</taxon>
        <taxon>Clostridium</taxon>
    </lineage>
</organism>
<evidence type="ECO:0000313" key="4">
    <source>
        <dbReference type="Proteomes" id="UP000077407"/>
    </source>
</evidence>
<dbReference type="GO" id="GO:0005975">
    <property type="term" value="P:carbohydrate metabolic process"/>
    <property type="evidence" value="ECO:0007669"/>
    <property type="project" value="InterPro"/>
</dbReference>
<dbReference type="Pfam" id="PF01531">
    <property type="entry name" value="Glyco_transf_11"/>
    <property type="match status" value="1"/>
</dbReference>
<evidence type="ECO:0000313" key="3">
    <source>
        <dbReference type="EMBL" id="OAA86974.1"/>
    </source>
</evidence>
<sequence length="321" mass="37725">MIFISQGGRCGNQLFNYAFMRRLQNYYPNEKVVFDFSDVVLKSTEKSCGQYWEDSLKYFNTIPYETITYGDNIISKYGSFKQNISFLVWKFANKFVKNNLSAKSIKFQERLYYYLSKFGIYYLNNGYSKFQISGAKNKFIYGTYEDIRWFDDIREKLLIEFTPKAPVLDTNIELYNKIISSNSICISLRRWDLDVQNNTGLKARKICDENYYSQAINYMKSKVDNPVFVVFSDDVEWGKNIVKKAAGNETIISESGQDNVAEKLRLMYSCKHFILANSTFCWWAQYLCKNDSKIVVSPNCWLKIKNYSHPLISNEWVLLKT</sequence>
<dbReference type="EMBL" id="LITT01000023">
    <property type="protein sequence ID" value="OAA86974.1"/>
    <property type="molecule type" value="Genomic_DNA"/>
</dbReference>